<dbReference type="Proteomes" id="UP000324800">
    <property type="component" value="Unassembled WGS sequence"/>
</dbReference>
<feature type="compositionally biased region" description="Polar residues" evidence="1">
    <location>
        <begin position="413"/>
        <end position="422"/>
    </location>
</feature>
<dbReference type="AlphaFoldDB" id="A0A5J4VM95"/>
<evidence type="ECO:0000256" key="1">
    <source>
        <dbReference type="SAM" id="MobiDB-lite"/>
    </source>
</evidence>
<feature type="compositionally biased region" description="Low complexity" evidence="1">
    <location>
        <begin position="23"/>
        <end position="34"/>
    </location>
</feature>
<reference evidence="2 3" key="1">
    <citation type="submission" date="2019-03" db="EMBL/GenBank/DDBJ databases">
        <title>Single cell metagenomics reveals metabolic interactions within the superorganism composed of flagellate Streblomastix strix and complex community of Bacteroidetes bacteria on its surface.</title>
        <authorList>
            <person name="Treitli S.C."/>
            <person name="Kolisko M."/>
            <person name="Husnik F."/>
            <person name="Keeling P."/>
            <person name="Hampl V."/>
        </authorList>
    </citation>
    <scope>NUCLEOTIDE SEQUENCE [LARGE SCALE GENOMIC DNA]</scope>
    <source>
        <strain evidence="2">ST1C</strain>
    </source>
</reference>
<accession>A0A5J4VM95</accession>
<evidence type="ECO:0000313" key="2">
    <source>
        <dbReference type="EMBL" id="KAA6383620.1"/>
    </source>
</evidence>
<name>A0A5J4VM95_9EUKA</name>
<dbReference type="EMBL" id="SNRW01006153">
    <property type="protein sequence ID" value="KAA6383620.1"/>
    <property type="molecule type" value="Genomic_DNA"/>
</dbReference>
<feature type="region of interest" description="Disordered" evidence="1">
    <location>
        <begin position="1"/>
        <end position="65"/>
    </location>
</feature>
<organism evidence="2 3">
    <name type="scientific">Streblomastix strix</name>
    <dbReference type="NCBI Taxonomy" id="222440"/>
    <lineage>
        <taxon>Eukaryota</taxon>
        <taxon>Metamonada</taxon>
        <taxon>Preaxostyla</taxon>
        <taxon>Oxymonadida</taxon>
        <taxon>Streblomastigidae</taxon>
        <taxon>Streblomastix</taxon>
    </lineage>
</organism>
<gene>
    <name evidence="2" type="ORF">EZS28_020850</name>
</gene>
<protein>
    <submittedName>
        <fullName evidence="2">Uncharacterized protein</fullName>
    </submittedName>
</protein>
<proteinExistence type="predicted"/>
<feature type="region of interest" description="Disordered" evidence="1">
    <location>
        <begin position="391"/>
        <end position="457"/>
    </location>
</feature>
<evidence type="ECO:0000313" key="3">
    <source>
        <dbReference type="Proteomes" id="UP000324800"/>
    </source>
</evidence>
<comment type="caution">
    <text evidence="2">The sequence shown here is derived from an EMBL/GenBank/DDBJ whole genome shotgun (WGS) entry which is preliminary data.</text>
</comment>
<feature type="compositionally biased region" description="Polar residues" evidence="1">
    <location>
        <begin position="42"/>
        <end position="56"/>
    </location>
</feature>
<sequence>MRMGPVKNKKSFVCDMSEVEHPSSSLISMGNSNSTNDELKASQDSTAVTQKPSQRQITEKPTLPEINAPLPSLNIHFSSINDEHMNDAGFEIWYDPGNRDVYISDEGTPVARVTTQGIMDITSGAQQPYEDWGFESKYEMEAWAAQIIAEIATIKAMQQKTLQKQESILSTANNNKPQTNVDQITQAYTQKIKHSRDEENAPTITPVQTPEPSFTNLQQQFEQSSKRYAYYDSDADEKVSIKVGKLLEGVFQKSAQDFDPLGFKLDPLDRNALFDKVKLKKVEKHWKLPDVKESAKGEKSVQFHRAVESSAAVQEGLYKSIRHIASGNTGNLFGELLEIFQASAVATGDAQSVREGQLDGIQQRTSQEEILSETSKKRFANINKVQKEVFQGPRSRNRNFGLGRGKWSRRGRFSNNKWNSKPSKYPNLRNQEYDYQEGRNASKNTKRFSNRFQKKEE</sequence>